<dbReference type="InterPro" id="IPR036866">
    <property type="entry name" value="RibonucZ/Hydroxyglut_hydro"/>
</dbReference>
<dbReference type="GO" id="GO:0005634">
    <property type="term" value="C:nucleus"/>
    <property type="evidence" value="ECO:0007669"/>
    <property type="project" value="TreeGrafter"/>
</dbReference>
<feature type="region of interest" description="Disordered" evidence="2">
    <location>
        <begin position="266"/>
        <end position="285"/>
    </location>
</feature>
<protein>
    <recommendedName>
        <fullName evidence="3">Beta-Casp domain-containing protein</fullName>
    </recommendedName>
</protein>
<accession>A0A835H0G3</accession>
<gene>
    <name evidence="4" type="ORF">IFM89_000486</name>
</gene>
<dbReference type="InterPro" id="IPR050698">
    <property type="entry name" value="MBL"/>
</dbReference>
<dbReference type="InterPro" id="IPR022712">
    <property type="entry name" value="Beta_Casp"/>
</dbReference>
<dbReference type="InterPro" id="IPR011108">
    <property type="entry name" value="RMMBL"/>
</dbReference>
<keyword evidence="1" id="KW-0378">Hydrolase</keyword>
<proteinExistence type="predicted"/>
<evidence type="ECO:0000313" key="5">
    <source>
        <dbReference type="Proteomes" id="UP000631114"/>
    </source>
</evidence>
<dbReference type="OrthoDB" id="10249535at2759"/>
<dbReference type="SMART" id="SM01027">
    <property type="entry name" value="Beta-Casp"/>
    <property type="match status" value="1"/>
</dbReference>
<comment type="caution">
    <text evidence="4">The sequence shown here is derived from an EMBL/GenBank/DDBJ whole genome shotgun (WGS) entry which is preliminary data.</text>
</comment>
<evidence type="ECO:0000256" key="1">
    <source>
        <dbReference type="ARBA" id="ARBA00022801"/>
    </source>
</evidence>
<dbReference type="Gene3D" id="3.40.50.10890">
    <property type="match status" value="1"/>
</dbReference>
<dbReference type="Pfam" id="PF10996">
    <property type="entry name" value="Beta-Casp"/>
    <property type="match status" value="1"/>
</dbReference>
<dbReference type="PANTHER" id="PTHR11203">
    <property type="entry name" value="CLEAVAGE AND POLYADENYLATION SPECIFICITY FACTOR FAMILY MEMBER"/>
    <property type="match status" value="1"/>
</dbReference>
<name>A0A835H0G3_9MAGN</name>
<dbReference type="Proteomes" id="UP000631114">
    <property type="component" value="Unassembled WGS sequence"/>
</dbReference>
<dbReference type="SUPFAM" id="SSF56281">
    <property type="entry name" value="Metallo-hydrolase/oxidoreductase"/>
    <property type="match status" value="2"/>
</dbReference>
<dbReference type="Pfam" id="PF07521">
    <property type="entry name" value="RMMBL"/>
    <property type="match status" value="1"/>
</dbReference>
<dbReference type="GO" id="GO:0016180">
    <property type="term" value="P:snRNA processing"/>
    <property type="evidence" value="ECO:0007669"/>
    <property type="project" value="TreeGrafter"/>
</dbReference>
<organism evidence="4 5">
    <name type="scientific">Coptis chinensis</name>
    <dbReference type="NCBI Taxonomy" id="261450"/>
    <lineage>
        <taxon>Eukaryota</taxon>
        <taxon>Viridiplantae</taxon>
        <taxon>Streptophyta</taxon>
        <taxon>Embryophyta</taxon>
        <taxon>Tracheophyta</taxon>
        <taxon>Spermatophyta</taxon>
        <taxon>Magnoliopsida</taxon>
        <taxon>Ranunculales</taxon>
        <taxon>Ranunculaceae</taxon>
        <taxon>Coptidoideae</taxon>
        <taxon>Coptis</taxon>
    </lineage>
</organism>
<feature type="domain" description="Beta-Casp" evidence="3">
    <location>
        <begin position="36"/>
        <end position="154"/>
    </location>
</feature>
<keyword evidence="5" id="KW-1185">Reference proteome</keyword>
<reference evidence="4 5" key="1">
    <citation type="submission" date="2020-10" db="EMBL/GenBank/DDBJ databases">
        <title>The Coptis chinensis genome and diversification of protoberbering-type alkaloids.</title>
        <authorList>
            <person name="Wang B."/>
            <person name="Shu S."/>
            <person name="Song C."/>
            <person name="Liu Y."/>
        </authorList>
    </citation>
    <scope>NUCLEOTIDE SEQUENCE [LARGE SCALE GENOMIC DNA]</scope>
    <source>
        <strain evidence="4">HL-2020</strain>
        <tissue evidence="4">Leaf</tissue>
    </source>
</reference>
<dbReference type="PANTHER" id="PTHR11203:SF37">
    <property type="entry name" value="INTEGRATOR COMPLEX SUBUNIT 11"/>
    <property type="match status" value="1"/>
</dbReference>
<dbReference type="GO" id="GO:0004521">
    <property type="term" value="F:RNA endonuclease activity"/>
    <property type="evidence" value="ECO:0007669"/>
    <property type="project" value="TreeGrafter"/>
</dbReference>
<dbReference type="AlphaFoldDB" id="A0A835H0G3"/>
<sequence>MDRFMTYPTKVLASLMLEDYRKVMVNRRGEEEQFSSQNIADCLKKVIVVDLRQTVKVDDGVVIRCYFIGAAMSYAMASQKIKDSYAAHNEFDFKHVCSFERSMLNDRGPCDLFVTPGMISGGFSLEVYKKWAPSEMNLITLHRYCVAGIIGHKLMSSKATEIQVDKETQVDVGCKIHQLSFSPHTNSIGIMDLVKFLTPKNVILGHGEKSKMAKLKGKIEYELGIKCYDPANNDVVHITSPHYVKIDAKKAFVENCINPNAKSFDSKVGGTSDLRSKGTSSSPAVKETYDKTVAEGILVIDKTKRPKVVH</sequence>
<evidence type="ECO:0000259" key="3">
    <source>
        <dbReference type="SMART" id="SM01027"/>
    </source>
</evidence>
<dbReference type="EMBL" id="JADFTS010000008">
    <property type="protein sequence ID" value="KAF9590941.1"/>
    <property type="molecule type" value="Genomic_DNA"/>
</dbReference>
<evidence type="ECO:0000313" key="4">
    <source>
        <dbReference type="EMBL" id="KAF9590941.1"/>
    </source>
</evidence>
<evidence type="ECO:0000256" key="2">
    <source>
        <dbReference type="SAM" id="MobiDB-lite"/>
    </source>
</evidence>
<dbReference type="Gene3D" id="3.60.15.10">
    <property type="entry name" value="Ribonuclease Z/Hydroxyacylglutathione hydrolase-like"/>
    <property type="match status" value="2"/>
</dbReference>
<dbReference type="GO" id="GO:0016787">
    <property type="term" value="F:hydrolase activity"/>
    <property type="evidence" value="ECO:0007669"/>
    <property type="project" value="UniProtKB-KW"/>
</dbReference>